<sequence>MDEEINNEEIDDTIQNIIYCIMVKARAHQNKQEQVEEETMELPRYVSDYFDRVNPLEWKLSHFLHNTVKSRPSSLSREQVLRAFKTGLENGWEGMFKKKRLTIFGSEVTLEAADMTKSRNITGAKLCVAKKLL</sequence>
<evidence type="ECO:0000313" key="1">
    <source>
        <dbReference type="EMBL" id="POG74008.1"/>
    </source>
</evidence>
<proteinExistence type="predicted"/>
<protein>
    <submittedName>
        <fullName evidence="1">Uncharacterized protein</fullName>
    </submittedName>
</protein>
<dbReference type="VEuPathDB" id="FungiDB:RhiirFUN_021258"/>
<dbReference type="SMR" id="A0A2P4Q8T9"/>
<reference evidence="1 2" key="1">
    <citation type="journal article" date="2013" name="Proc. Natl. Acad. Sci. U.S.A.">
        <title>Genome of an arbuscular mycorrhizal fungus provides insight into the oldest plant symbiosis.</title>
        <authorList>
            <person name="Tisserant E."/>
            <person name="Malbreil M."/>
            <person name="Kuo A."/>
            <person name="Kohler A."/>
            <person name="Symeonidi A."/>
            <person name="Balestrini R."/>
            <person name="Charron P."/>
            <person name="Duensing N."/>
            <person name="Frei Dit Frey N."/>
            <person name="Gianinazzi-Pearson V."/>
            <person name="Gilbert L.B."/>
            <person name="Handa Y."/>
            <person name="Herr J.R."/>
            <person name="Hijri M."/>
            <person name="Koul R."/>
            <person name="Kawaguchi M."/>
            <person name="Krajinski F."/>
            <person name="Lammers P.J."/>
            <person name="Masclaux F.G."/>
            <person name="Murat C."/>
            <person name="Morin E."/>
            <person name="Ndikumana S."/>
            <person name="Pagni M."/>
            <person name="Petitpierre D."/>
            <person name="Requena N."/>
            <person name="Rosikiewicz P."/>
            <person name="Riley R."/>
            <person name="Saito K."/>
            <person name="San Clemente H."/>
            <person name="Shapiro H."/>
            <person name="van Tuinen D."/>
            <person name="Becard G."/>
            <person name="Bonfante P."/>
            <person name="Paszkowski U."/>
            <person name="Shachar-Hill Y.Y."/>
            <person name="Tuskan G.A."/>
            <person name="Young P.W."/>
            <person name="Sanders I.R."/>
            <person name="Henrissat B."/>
            <person name="Rensing S.A."/>
            <person name="Grigoriev I.V."/>
            <person name="Corradi N."/>
            <person name="Roux C."/>
            <person name="Martin F."/>
        </authorList>
    </citation>
    <scope>NUCLEOTIDE SEQUENCE [LARGE SCALE GENOMIC DNA]</scope>
    <source>
        <strain evidence="1 2">DAOM 197198</strain>
    </source>
</reference>
<name>A0A2P4Q8T9_RHIID</name>
<evidence type="ECO:0000313" key="2">
    <source>
        <dbReference type="Proteomes" id="UP000018888"/>
    </source>
</evidence>
<gene>
    <name evidence="1" type="ORF">GLOIN_2v1771792</name>
</gene>
<keyword evidence="2" id="KW-1185">Reference proteome</keyword>
<comment type="caution">
    <text evidence="1">The sequence shown here is derived from an EMBL/GenBank/DDBJ whole genome shotgun (WGS) entry which is preliminary data.</text>
</comment>
<reference evidence="1 2" key="2">
    <citation type="journal article" date="2018" name="New Phytol.">
        <title>High intraspecific genome diversity in the model arbuscular mycorrhizal symbiont Rhizophagus irregularis.</title>
        <authorList>
            <person name="Chen E.C.H."/>
            <person name="Morin E."/>
            <person name="Beaudet D."/>
            <person name="Noel J."/>
            <person name="Yildirir G."/>
            <person name="Ndikumana S."/>
            <person name="Charron P."/>
            <person name="St-Onge C."/>
            <person name="Giorgi J."/>
            <person name="Kruger M."/>
            <person name="Marton T."/>
            <person name="Ropars J."/>
            <person name="Grigoriev I.V."/>
            <person name="Hainaut M."/>
            <person name="Henrissat B."/>
            <person name="Roux C."/>
            <person name="Martin F."/>
            <person name="Corradi N."/>
        </authorList>
    </citation>
    <scope>NUCLEOTIDE SEQUENCE [LARGE SCALE GENOMIC DNA]</scope>
    <source>
        <strain evidence="1 2">DAOM 197198</strain>
    </source>
</reference>
<dbReference type="Proteomes" id="UP000018888">
    <property type="component" value="Unassembled WGS sequence"/>
</dbReference>
<organism evidence="1 2">
    <name type="scientific">Rhizophagus irregularis (strain DAOM 181602 / DAOM 197198 / MUCL 43194)</name>
    <name type="common">Arbuscular mycorrhizal fungus</name>
    <name type="synonym">Glomus intraradices</name>
    <dbReference type="NCBI Taxonomy" id="747089"/>
    <lineage>
        <taxon>Eukaryota</taxon>
        <taxon>Fungi</taxon>
        <taxon>Fungi incertae sedis</taxon>
        <taxon>Mucoromycota</taxon>
        <taxon>Glomeromycotina</taxon>
        <taxon>Glomeromycetes</taxon>
        <taxon>Glomerales</taxon>
        <taxon>Glomeraceae</taxon>
        <taxon>Rhizophagus</taxon>
    </lineage>
</organism>
<dbReference type="AlphaFoldDB" id="A0A2P4Q8T9"/>
<dbReference type="EMBL" id="AUPC02000076">
    <property type="protein sequence ID" value="POG74008.1"/>
    <property type="molecule type" value="Genomic_DNA"/>
</dbReference>
<accession>A0A2P4Q8T9</accession>